<reference evidence="1 2" key="1">
    <citation type="journal article" date="2012" name="J. Bacteriol.">
        <title>Draft Genome Sequence of Novosphingobium nitrogenifigens Y88T.</title>
        <authorList>
            <person name="Strabala T.J."/>
            <person name="Macdonald L."/>
            <person name="Liu V."/>
            <person name="Smit A.M."/>
        </authorList>
    </citation>
    <scope>NUCLEOTIDE SEQUENCE [LARGE SCALE GENOMIC DNA]</scope>
    <source>
        <strain evidence="1 2">DSM 19370</strain>
    </source>
</reference>
<evidence type="ECO:0000313" key="2">
    <source>
        <dbReference type="Proteomes" id="UP000004728"/>
    </source>
</evidence>
<dbReference type="HOGENOM" id="CLU_109255_0_0_5"/>
<dbReference type="eggNOG" id="COG5465">
    <property type="taxonomic scope" value="Bacteria"/>
</dbReference>
<dbReference type="STRING" id="983920.Y88_3670"/>
<dbReference type="InParanoid" id="F1ZDQ5"/>
<name>F1ZDQ5_9SPHN</name>
<gene>
    <name evidence="1" type="ORF">Y88_3670</name>
</gene>
<dbReference type="EMBL" id="AEWJ01000065">
    <property type="protein sequence ID" value="EGD57361.1"/>
    <property type="molecule type" value="Genomic_DNA"/>
</dbReference>
<comment type="caution">
    <text evidence="1">The sequence shown here is derived from an EMBL/GenBank/DDBJ whole genome shotgun (WGS) entry which is preliminary data.</text>
</comment>
<evidence type="ECO:0008006" key="3">
    <source>
        <dbReference type="Google" id="ProtNLM"/>
    </source>
</evidence>
<dbReference type="Pfam" id="PF10722">
    <property type="entry name" value="YbjN"/>
    <property type="match status" value="1"/>
</dbReference>
<dbReference type="AlphaFoldDB" id="F1ZDQ5"/>
<evidence type="ECO:0000313" key="1">
    <source>
        <dbReference type="EMBL" id="EGD57361.1"/>
    </source>
</evidence>
<sequence length="170" mass="19136">MPMMRTAHDDHEREDAAPVDMLASLFEARGWPFEFVSDDEIHGEIQGSWANYQIRCIWRSEDHVLQMLCLPDIRVADDKKPAVWEVMSLINEQVWVGHFDMWSNGGVLLYRHGLMLGDEGLLSLGQAQAAIEAAVDECDRFYPVFQFILWGDKSPADALASALVDAVGEA</sequence>
<organism evidence="1 2">
    <name type="scientific">Novosphingobium nitrogenifigens DSM 19370</name>
    <dbReference type="NCBI Taxonomy" id="983920"/>
    <lineage>
        <taxon>Bacteria</taxon>
        <taxon>Pseudomonadati</taxon>
        <taxon>Pseudomonadota</taxon>
        <taxon>Alphaproteobacteria</taxon>
        <taxon>Sphingomonadales</taxon>
        <taxon>Sphingomonadaceae</taxon>
        <taxon>Novosphingobium</taxon>
    </lineage>
</organism>
<accession>F1ZDQ5</accession>
<proteinExistence type="predicted"/>
<protein>
    <recommendedName>
        <fullName evidence="3">YbjN domain-containing protein</fullName>
    </recommendedName>
</protein>
<dbReference type="Proteomes" id="UP000004728">
    <property type="component" value="Unassembled WGS sequence"/>
</dbReference>
<dbReference type="CDD" id="cd17033">
    <property type="entry name" value="DR1245-like"/>
    <property type="match status" value="1"/>
</dbReference>
<dbReference type="InterPro" id="IPR019660">
    <property type="entry name" value="Put_sensory_transdc_reg_YbjN"/>
</dbReference>
<keyword evidence="2" id="KW-1185">Reference proteome</keyword>